<evidence type="ECO:0000256" key="6">
    <source>
        <dbReference type="ARBA" id="ARBA00022729"/>
    </source>
</evidence>
<accession>J3M538</accession>
<dbReference type="GO" id="GO:0005886">
    <property type="term" value="C:plasma membrane"/>
    <property type="evidence" value="ECO:0007669"/>
    <property type="project" value="UniProtKB-SubCell"/>
</dbReference>
<dbReference type="InterPro" id="IPR001245">
    <property type="entry name" value="Ser-Thr/Tyr_kinase_cat_dom"/>
</dbReference>
<keyword evidence="8" id="KW-0067">ATP-binding</keyword>
<keyword evidence="16" id="KW-1185">Reference proteome</keyword>
<keyword evidence="5 13" id="KW-0812">Transmembrane</keyword>
<dbReference type="PANTHER" id="PTHR27007">
    <property type="match status" value="1"/>
</dbReference>
<dbReference type="InterPro" id="IPR050528">
    <property type="entry name" value="L-type_Lectin-RKs"/>
</dbReference>
<dbReference type="PROSITE" id="PS00108">
    <property type="entry name" value="PROTEIN_KINASE_ST"/>
    <property type="match status" value="1"/>
</dbReference>
<proteinExistence type="inferred from homology"/>
<dbReference type="SUPFAM" id="SSF56112">
    <property type="entry name" value="Protein kinase-like (PK-like)"/>
    <property type="match status" value="1"/>
</dbReference>
<comment type="subcellular location">
    <subcellularLocation>
        <location evidence="1">Cell membrane</location>
        <topology evidence="1">Single-pass type I membrane protein</topology>
    </subcellularLocation>
</comment>
<evidence type="ECO:0000256" key="8">
    <source>
        <dbReference type="ARBA" id="ARBA00022840"/>
    </source>
</evidence>
<dbReference type="GO" id="GO:0005524">
    <property type="term" value="F:ATP binding"/>
    <property type="evidence" value="ECO:0007669"/>
    <property type="project" value="UniProtKB-KW"/>
</dbReference>
<dbReference type="STRING" id="4533.J3M538"/>
<keyword evidence="9 13" id="KW-1133">Transmembrane helix</keyword>
<keyword evidence="12" id="KW-0325">Glycoprotein</keyword>
<evidence type="ECO:0000256" key="3">
    <source>
        <dbReference type="ARBA" id="ARBA00010217"/>
    </source>
</evidence>
<dbReference type="SMART" id="SM00220">
    <property type="entry name" value="S_TKc"/>
    <property type="match status" value="1"/>
</dbReference>
<comment type="similarity">
    <text evidence="2">In the N-terminal section; belongs to the leguminous lectin family.</text>
</comment>
<dbReference type="AlphaFoldDB" id="J3M538"/>
<dbReference type="InterPro" id="IPR011009">
    <property type="entry name" value="Kinase-like_dom_sf"/>
</dbReference>
<dbReference type="Gramene" id="OB05G17120.1">
    <property type="protein sequence ID" value="OB05G17120.1"/>
    <property type="gene ID" value="OB05G17120"/>
</dbReference>
<dbReference type="FunFam" id="1.10.510.10:FF:000240">
    <property type="entry name" value="Lectin-domain containing receptor kinase A4.3"/>
    <property type="match status" value="1"/>
</dbReference>
<evidence type="ECO:0000313" key="16">
    <source>
        <dbReference type="Proteomes" id="UP000006038"/>
    </source>
</evidence>
<keyword evidence="11" id="KW-0675">Receptor</keyword>
<evidence type="ECO:0000313" key="15">
    <source>
        <dbReference type="EnsemblPlants" id="OB05G17120.1"/>
    </source>
</evidence>
<dbReference type="eggNOG" id="ENOG502QTCP">
    <property type="taxonomic scope" value="Eukaryota"/>
</dbReference>
<dbReference type="GO" id="GO:0004672">
    <property type="term" value="F:protein kinase activity"/>
    <property type="evidence" value="ECO:0007669"/>
    <property type="project" value="InterPro"/>
</dbReference>
<dbReference type="EnsemblPlants" id="OB05G17120.1">
    <property type="protein sequence ID" value="OB05G17120.1"/>
    <property type="gene ID" value="OB05G17120"/>
</dbReference>
<comment type="similarity">
    <text evidence="3">In the C-terminal section; belongs to the protein kinase superfamily. Ser/Thr protein kinase family.</text>
</comment>
<dbReference type="Pfam" id="PF07714">
    <property type="entry name" value="PK_Tyr_Ser-Thr"/>
    <property type="match status" value="1"/>
</dbReference>
<dbReference type="Gene3D" id="3.30.200.20">
    <property type="entry name" value="Phosphorylase Kinase, domain 1"/>
    <property type="match status" value="1"/>
</dbReference>
<dbReference type="HOGENOM" id="CLU_000288_21_4_1"/>
<feature type="domain" description="Protein kinase" evidence="14">
    <location>
        <begin position="76"/>
        <end position="369"/>
    </location>
</feature>
<evidence type="ECO:0000256" key="10">
    <source>
        <dbReference type="ARBA" id="ARBA00023136"/>
    </source>
</evidence>
<name>J3M538_ORYBR</name>
<evidence type="ECO:0000256" key="2">
    <source>
        <dbReference type="ARBA" id="ARBA00008536"/>
    </source>
</evidence>
<keyword evidence="6" id="KW-0732">Signal</keyword>
<dbReference type="Proteomes" id="UP000006038">
    <property type="component" value="Chromosome 5"/>
</dbReference>
<evidence type="ECO:0000256" key="7">
    <source>
        <dbReference type="ARBA" id="ARBA00022741"/>
    </source>
</evidence>
<evidence type="ECO:0000256" key="4">
    <source>
        <dbReference type="ARBA" id="ARBA00022475"/>
    </source>
</evidence>
<dbReference type="GO" id="GO:0002229">
    <property type="term" value="P:defense response to oomycetes"/>
    <property type="evidence" value="ECO:0007669"/>
    <property type="project" value="UniProtKB-ARBA"/>
</dbReference>
<feature type="transmembrane region" description="Helical" evidence="13">
    <location>
        <begin position="6"/>
        <end position="23"/>
    </location>
</feature>
<dbReference type="InterPro" id="IPR000719">
    <property type="entry name" value="Prot_kinase_dom"/>
</dbReference>
<evidence type="ECO:0000256" key="13">
    <source>
        <dbReference type="SAM" id="Phobius"/>
    </source>
</evidence>
<reference evidence="15" key="1">
    <citation type="journal article" date="2013" name="Nat. Commun.">
        <title>Whole-genome sequencing of Oryza brachyantha reveals mechanisms underlying Oryza genome evolution.</title>
        <authorList>
            <person name="Chen J."/>
            <person name="Huang Q."/>
            <person name="Gao D."/>
            <person name="Wang J."/>
            <person name="Lang Y."/>
            <person name="Liu T."/>
            <person name="Li B."/>
            <person name="Bai Z."/>
            <person name="Luis Goicoechea J."/>
            <person name="Liang C."/>
            <person name="Chen C."/>
            <person name="Zhang W."/>
            <person name="Sun S."/>
            <person name="Liao Y."/>
            <person name="Zhang X."/>
            <person name="Yang L."/>
            <person name="Song C."/>
            <person name="Wang M."/>
            <person name="Shi J."/>
            <person name="Liu G."/>
            <person name="Liu J."/>
            <person name="Zhou H."/>
            <person name="Zhou W."/>
            <person name="Yu Q."/>
            <person name="An N."/>
            <person name="Chen Y."/>
            <person name="Cai Q."/>
            <person name="Wang B."/>
            <person name="Liu B."/>
            <person name="Min J."/>
            <person name="Huang Y."/>
            <person name="Wu H."/>
            <person name="Li Z."/>
            <person name="Zhang Y."/>
            <person name="Yin Y."/>
            <person name="Song W."/>
            <person name="Jiang J."/>
            <person name="Jackson S.A."/>
            <person name="Wing R.A."/>
            <person name="Wang J."/>
            <person name="Chen M."/>
        </authorList>
    </citation>
    <scope>NUCLEOTIDE SEQUENCE [LARGE SCALE GENOMIC DNA]</scope>
    <source>
        <strain evidence="15">cv. IRGC 101232</strain>
    </source>
</reference>
<evidence type="ECO:0000256" key="9">
    <source>
        <dbReference type="ARBA" id="ARBA00022989"/>
    </source>
</evidence>
<keyword evidence="4" id="KW-1003">Cell membrane</keyword>
<dbReference type="PROSITE" id="PS50011">
    <property type="entry name" value="PROTEIN_KINASE_DOM"/>
    <property type="match status" value="1"/>
</dbReference>
<dbReference type="InterPro" id="IPR008271">
    <property type="entry name" value="Ser/Thr_kinase_AS"/>
</dbReference>
<sequence>MVVVIIGAVAAVVILVVLLVCFMRKRAKHPFGHQRMPKITETEMPNQQQKVNYSSAIMQSERRFSYAQLLAATDNFSPERKLGEGAFGAVYRGDLPPPPPTTTTEQQPVGVSVAVKRILRVNERALQDYENEIRVIGALSHPNLVPFVGSCSDNGELLLVYQLVRNRTLDYHLHGSDAAAALLTWQRRYKIALGMASALSYLHSNQPRVLHRDIKPGNVMLDEEFNAKVGDFGLVRIIPADGASCPMTVFGSSSYIDPEYCTPGRASAASDVYSFGAVLLEIASGDAPAADEFATSRRRNAVVDRFRALYAGGGGGAAALVDAADRRLNGEFDEEQMERLALVGLHCVQFDHRVRPSSEEVLGYLQGRLPVPPLEIKVPRRGAETSSTSRHQQAVHSLISIVE</sequence>
<keyword evidence="7" id="KW-0547">Nucleotide-binding</keyword>
<keyword evidence="10 13" id="KW-0472">Membrane</keyword>
<evidence type="ECO:0000256" key="12">
    <source>
        <dbReference type="ARBA" id="ARBA00023180"/>
    </source>
</evidence>
<organism evidence="15">
    <name type="scientific">Oryza brachyantha</name>
    <name type="common">malo sina</name>
    <dbReference type="NCBI Taxonomy" id="4533"/>
    <lineage>
        <taxon>Eukaryota</taxon>
        <taxon>Viridiplantae</taxon>
        <taxon>Streptophyta</taxon>
        <taxon>Embryophyta</taxon>
        <taxon>Tracheophyta</taxon>
        <taxon>Spermatophyta</taxon>
        <taxon>Magnoliopsida</taxon>
        <taxon>Liliopsida</taxon>
        <taxon>Poales</taxon>
        <taxon>Poaceae</taxon>
        <taxon>BOP clade</taxon>
        <taxon>Oryzoideae</taxon>
        <taxon>Oryzeae</taxon>
        <taxon>Oryzinae</taxon>
        <taxon>Oryza</taxon>
    </lineage>
</organism>
<evidence type="ECO:0000256" key="11">
    <source>
        <dbReference type="ARBA" id="ARBA00023170"/>
    </source>
</evidence>
<protein>
    <recommendedName>
        <fullName evidence="14">Protein kinase domain-containing protein</fullName>
    </recommendedName>
</protein>
<evidence type="ECO:0000256" key="1">
    <source>
        <dbReference type="ARBA" id="ARBA00004251"/>
    </source>
</evidence>
<dbReference type="OMA" id="RARFNHH"/>
<reference evidence="15" key="2">
    <citation type="submission" date="2013-04" db="UniProtKB">
        <authorList>
            <consortium name="EnsemblPlants"/>
        </authorList>
    </citation>
    <scope>IDENTIFICATION</scope>
</reference>
<evidence type="ECO:0000256" key="5">
    <source>
        <dbReference type="ARBA" id="ARBA00022692"/>
    </source>
</evidence>
<evidence type="ECO:0000259" key="14">
    <source>
        <dbReference type="PROSITE" id="PS50011"/>
    </source>
</evidence>
<dbReference type="Gene3D" id="1.10.510.10">
    <property type="entry name" value="Transferase(Phosphotransferase) domain 1"/>
    <property type="match status" value="1"/>
</dbReference>